<sequence>MTTRPNLLDAFAHTLLGTQPKPENPHHRALLEAHTAVQHLEGQLLERFSRPLPENTSLHTYVEEYTELVLDRLAAGVELSLLLSAPCAPVTGSTPTAEGESDADADCCRPSGDAPVEPECLPCGQGPENGSCRQAGAEPADLLDACLVVFCALGDPDALASADLVDGLRLLPGTAEGRWSYADLTQPRLAQLLAPFGIQTRDITLPDGRRRKSYRRTAFVSAAWGEDLC</sequence>
<accession>A0ABS8E154</accession>
<dbReference type="Proteomes" id="UP001520654">
    <property type="component" value="Unassembled WGS sequence"/>
</dbReference>
<evidence type="ECO:0000313" key="2">
    <source>
        <dbReference type="EMBL" id="MCC0094678.1"/>
    </source>
</evidence>
<comment type="caution">
    <text evidence="2">The sequence shown here is derived from an EMBL/GenBank/DDBJ whole genome shotgun (WGS) entry which is preliminary data.</text>
</comment>
<protein>
    <submittedName>
        <fullName evidence="2">DUF3631 domain-containing protein</fullName>
    </submittedName>
</protein>
<feature type="domain" description="DUF3631" evidence="1">
    <location>
        <begin position="140"/>
        <end position="222"/>
    </location>
</feature>
<dbReference type="InterPro" id="IPR022081">
    <property type="entry name" value="DUF3631"/>
</dbReference>
<gene>
    <name evidence="2" type="ORF">K7B10_07750</name>
</gene>
<proteinExistence type="predicted"/>
<dbReference type="EMBL" id="JAINUL010000001">
    <property type="protein sequence ID" value="MCC0094678.1"/>
    <property type="molecule type" value="Genomic_DNA"/>
</dbReference>
<keyword evidence="3" id="KW-1185">Reference proteome</keyword>
<reference evidence="2 3" key="1">
    <citation type="submission" date="2021-08" db="EMBL/GenBank/DDBJ databases">
        <title>Genomic Architecture of Streptomyces flavotricini NGL1 and Streptomyces erythrochromogenes HMS4 With Differential Plant Beneficial attributes and laccase production capabilities.</title>
        <authorList>
            <person name="Salwan R."/>
            <person name="Kaur R."/>
            <person name="Sharma V."/>
        </authorList>
    </citation>
    <scope>NUCLEOTIDE SEQUENCE [LARGE SCALE GENOMIC DNA]</scope>
    <source>
        <strain evidence="2 3">NGL1</strain>
    </source>
</reference>
<organism evidence="2 3">
    <name type="scientific">Streptomyces flavotricini</name>
    <dbReference type="NCBI Taxonomy" id="66888"/>
    <lineage>
        <taxon>Bacteria</taxon>
        <taxon>Bacillati</taxon>
        <taxon>Actinomycetota</taxon>
        <taxon>Actinomycetes</taxon>
        <taxon>Kitasatosporales</taxon>
        <taxon>Streptomycetaceae</taxon>
        <taxon>Streptomyces</taxon>
    </lineage>
</organism>
<evidence type="ECO:0000259" key="1">
    <source>
        <dbReference type="Pfam" id="PF12307"/>
    </source>
</evidence>
<name>A0ABS8E154_9ACTN</name>
<evidence type="ECO:0000313" key="3">
    <source>
        <dbReference type="Proteomes" id="UP001520654"/>
    </source>
</evidence>
<dbReference type="RefSeq" id="WP_229335240.1">
    <property type="nucleotide sequence ID" value="NZ_JAINUL010000001.1"/>
</dbReference>
<dbReference type="Pfam" id="PF12307">
    <property type="entry name" value="DUF3631"/>
    <property type="match status" value="1"/>
</dbReference>